<evidence type="ECO:0000259" key="2">
    <source>
        <dbReference type="Pfam" id="PF12728"/>
    </source>
</evidence>
<feature type="domain" description="Helix-turn-helix" evidence="2">
    <location>
        <begin position="586"/>
        <end position="636"/>
    </location>
</feature>
<accession>A0A517Y431</accession>
<dbReference type="KEGG" id="aagg:ETAA8_00170"/>
<proteinExistence type="predicted"/>
<name>A0A517Y431_9BACT</name>
<feature type="domain" description="TniQ" evidence="1">
    <location>
        <begin position="7"/>
        <end position="145"/>
    </location>
</feature>
<evidence type="ECO:0000313" key="4">
    <source>
        <dbReference type="Proteomes" id="UP000315017"/>
    </source>
</evidence>
<dbReference type="EMBL" id="CP036274">
    <property type="protein sequence ID" value="QDU24956.1"/>
    <property type="molecule type" value="Genomic_DNA"/>
</dbReference>
<dbReference type="InterPro" id="IPR009492">
    <property type="entry name" value="TniQ"/>
</dbReference>
<reference evidence="3 4" key="1">
    <citation type="submission" date="2019-02" db="EMBL/GenBank/DDBJ databases">
        <title>Deep-cultivation of Planctomycetes and their phenomic and genomic characterization uncovers novel biology.</title>
        <authorList>
            <person name="Wiegand S."/>
            <person name="Jogler M."/>
            <person name="Boedeker C."/>
            <person name="Pinto D."/>
            <person name="Vollmers J."/>
            <person name="Rivas-Marin E."/>
            <person name="Kohn T."/>
            <person name="Peeters S.H."/>
            <person name="Heuer A."/>
            <person name="Rast P."/>
            <person name="Oberbeckmann S."/>
            <person name="Bunk B."/>
            <person name="Jeske O."/>
            <person name="Meyerdierks A."/>
            <person name="Storesund J.E."/>
            <person name="Kallscheuer N."/>
            <person name="Luecker S."/>
            <person name="Lage O.M."/>
            <person name="Pohl T."/>
            <person name="Merkel B.J."/>
            <person name="Hornburger P."/>
            <person name="Mueller R.-W."/>
            <person name="Bruemmer F."/>
            <person name="Labrenz M."/>
            <person name="Spormann A.M."/>
            <person name="Op den Camp H."/>
            <person name="Overmann J."/>
            <person name="Amann R."/>
            <person name="Jetten M.S.M."/>
            <person name="Mascher T."/>
            <person name="Medema M.H."/>
            <person name="Devos D.P."/>
            <person name="Kaster A.-K."/>
            <person name="Ovreas L."/>
            <person name="Rohde M."/>
            <person name="Galperin M.Y."/>
            <person name="Jogler C."/>
        </authorList>
    </citation>
    <scope>NUCLEOTIDE SEQUENCE [LARGE SCALE GENOMIC DNA]</scope>
    <source>
        <strain evidence="3 4">ETA_A8</strain>
    </source>
</reference>
<dbReference type="AlphaFoldDB" id="A0A517Y431"/>
<dbReference type="Pfam" id="PF06527">
    <property type="entry name" value="TniQ"/>
    <property type="match status" value="1"/>
</dbReference>
<feature type="domain" description="Helix-turn-helix" evidence="2">
    <location>
        <begin position="401"/>
        <end position="445"/>
    </location>
</feature>
<dbReference type="Pfam" id="PF12728">
    <property type="entry name" value="HTH_17"/>
    <property type="match status" value="2"/>
</dbReference>
<protein>
    <submittedName>
        <fullName evidence="3">Helix-turn-helix domain protein</fullName>
    </submittedName>
</protein>
<dbReference type="InterPro" id="IPR041657">
    <property type="entry name" value="HTH_17"/>
</dbReference>
<dbReference type="OrthoDB" id="7029747at2"/>
<dbReference type="Proteomes" id="UP000315017">
    <property type="component" value="Chromosome"/>
</dbReference>
<organism evidence="3 4">
    <name type="scientific">Anatilimnocola aggregata</name>
    <dbReference type="NCBI Taxonomy" id="2528021"/>
    <lineage>
        <taxon>Bacteria</taxon>
        <taxon>Pseudomonadati</taxon>
        <taxon>Planctomycetota</taxon>
        <taxon>Planctomycetia</taxon>
        <taxon>Pirellulales</taxon>
        <taxon>Pirellulaceae</taxon>
        <taxon>Anatilimnocola</taxon>
    </lineage>
</organism>
<evidence type="ECO:0000259" key="1">
    <source>
        <dbReference type="Pfam" id="PF06527"/>
    </source>
</evidence>
<sequence length="639" mass="70812">MHLRSLPVRESPLPGESLTSFVRRHVVGMGYESMVRLLSLVDEVELPSHLDHLGRGPPLGALSGLLGRPSSLLADLTVHRFAESLVLQPQGAPPATLCDSKTLLRFFDPAHPRVCPECLREGTTYERLLWSFRPLPICLEHGVTLLDRCPACGRHARPARLDLEICRCGFRLTETAAIMIGSGAFSSAALIQTCLRGEPFAALDLSPAAALAWLDRLRSAVARTPSWIERTRETFQLPGSLSAESVAWLGAAEFLEVGPARLAEFLDVYQGIAKHRSTSTGVNRAFGHLLRDAERLESLGYSGPADALRQYLLGRYTHGHLSGKTTLFREASRRRQLRAREWIPQTAAARQLGICVPTLARLVRQQVLAGRVHPAGKQGRTVGLVSRAAVVDLQRRLSTGFTVTQAAQRLGVDRHRVLELIQEEVLAGVVRIARRWRIPAAAVEHLSATVAQLPPLLDRTSEWLSLREATRRFGAGHLNLARIVRLLCAGRLSARREPNETSLRGVYLQLSDLRSCTEEATAQHSVTAGWTLNRLAKLLFPEQPLKDVVLRKWMGAGLLRGKRQAKQWCIVDEEVARFRTTYCLAQEACRILGISRSTLARWERDGRIAPVYGKRTHRAAGASLFRRADLSRLLDRTAA</sequence>
<keyword evidence="4" id="KW-1185">Reference proteome</keyword>
<gene>
    <name evidence="3" type="ORF">ETAA8_00170</name>
</gene>
<evidence type="ECO:0000313" key="3">
    <source>
        <dbReference type="EMBL" id="QDU24956.1"/>
    </source>
</evidence>
<dbReference type="RefSeq" id="WP_145083061.1">
    <property type="nucleotide sequence ID" value="NZ_CP036274.1"/>
</dbReference>